<proteinExistence type="predicted"/>
<dbReference type="RefSeq" id="WP_183761562.1">
    <property type="nucleotide sequence ID" value="NZ_BMHZ01000001.1"/>
</dbReference>
<accession>A0A7W6P4Y4</accession>
<dbReference type="EMBL" id="JACIEF010000002">
    <property type="protein sequence ID" value="MBB4107482.1"/>
    <property type="molecule type" value="Genomic_DNA"/>
</dbReference>
<reference evidence="4" key="2">
    <citation type="journal article" date="2019" name="Int. J. Syst. Evol. Microbiol.">
        <title>The Global Catalogue of Microorganisms (GCM) 10K type strain sequencing project: providing services to taxonomists for standard genome sequencing and annotation.</title>
        <authorList>
            <consortium name="The Broad Institute Genomics Platform"/>
            <consortium name="The Broad Institute Genome Sequencing Center for Infectious Disease"/>
            <person name="Wu L."/>
            <person name="Ma J."/>
        </authorList>
    </citation>
    <scope>NUCLEOTIDE SEQUENCE [LARGE SCALE GENOMIC DNA]</scope>
    <source>
        <strain evidence="4">CGMCC 1.15287</strain>
    </source>
</reference>
<reference evidence="1" key="4">
    <citation type="submission" date="2024-05" db="EMBL/GenBank/DDBJ databases">
        <authorList>
            <person name="Sun Q."/>
            <person name="Zhou Y."/>
        </authorList>
    </citation>
    <scope>NUCLEOTIDE SEQUENCE</scope>
    <source>
        <strain evidence="1">CGMCC 1.15287</strain>
    </source>
</reference>
<organism evidence="2 3">
    <name type="scientific">Pedobacter zeae</name>
    <dbReference type="NCBI Taxonomy" id="1737356"/>
    <lineage>
        <taxon>Bacteria</taxon>
        <taxon>Pseudomonadati</taxon>
        <taxon>Bacteroidota</taxon>
        <taxon>Sphingobacteriia</taxon>
        <taxon>Sphingobacteriales</taxon>
        <taxon>Sphingobacteriaceae</taxon>
        <taxon>Pedobacter</taxon>
    </lineage>
</organism>
<evidence type="ECO:0000313" key="4">
    <source>
        <dbReference type="Proteomes" id="UP000642938"/>
    </source>
</evidence>
<evidence type="ECO:0000313" key="1">
    <source>
        <dbReference type="EMBL" id="GGG99061.1"/>
    </source>
</evidence>
<reference evidence="2 3" key="3">
    <citation type="submission" date="2020-08" db="EMBL/GenBank/DDBJ databases">
        <title>Genomic Encyclopedia of Type Strains, Phase IV (KMG-IV): sequencing the most valuable type-strain genomes for metagenomic binning, comparative biology and taxonomic classification.</title>
        <authorList>
            <person name="Goeker M."/>
        </authorList>
    </citation>
    <scope>NUCLEOTIDE SEQUENCE [LARGE SCALE GENOMIC DNA]</scope>
    <source>
        <strain evidence="2 3">DSM 100774</strain>
    </source>
</reference>
<sequence length="527" mass="59744">MKPKSYSLFEAYHYLKRYQLSDSLYLIGAVNAALKYGPKHLITDDLPDEVLTWLGRTTQEHLRFNIYVGATRLARLLLLSGANDHKGSPLSLLDNSLPSAIDVAGFLYDPELETQLNNASSNLTNNILGRIGQIQFPLQGNRLSLLGRAMLLFETLPVQIEGQYSIDYQLKTYFGISVMEFLATGLALWIKCDGSIDYNLDVDTRLDRYVNDNTQAAFLKLSSGTPVDYRKIIRGEQWKVPNKLYDIYFMEPLIQIPAIKVEVSSKLSSGSYVVPQPKYLLDRTSTGIFYLLADKEQQLAKASGQTKKNPFRVYFGEVYRAYVRTQLYQAKSNTTLIDLDEDFDNKNGGKLPDFAVIQGNICVIIEVKTSLLTLKSRAFFEESQMELEIRTGSFKKAVTQLHDFRSRILLKETRDDRFAPIIEVISILAGYEDIFVLNSYLLPMLEVQYGPMTKNLQLACISDIDAIGSLLAEGKPLGELLKKKVGNSEERKWMLDQYLKVHIQQENPVLKQAFSSLLRRFGVDGLE</sequence>
<dbReference type="AlphaFoldDB" id="A0A7W6P4Y4"/>
<evidence type="ECO:0000313" key="3">
    <source>
        <dbReference type="Proteomes" id="UP000532273"/>
    </source>
</evidence>
<name>A0A7W6P4Y4_9SPHI</name>
<keyword evidence="4" id="KW-1185">Reference proteome</keyword>
<reference evidence="1" key="1">
    <citation type="journal article" date="2014" name="Int. J. Syst. Evol. Microbiol.">
        <title>Complete genome of a new Firmicutes species belonging to the dominant human colonic microbiota ('Ruminococcus bicirculans') reveals two chromosomes and a selective capacity to utilize plant glucans.</title>
        <authorList>
            <consortium name="NISC Comparative Sequencing Program"/>
            <person name="Wegmann U."/>
            <person name="Louis P."/>
            <person name="Goesmann A."/>
            <person name="Henrissat B."/>
            <person name="Duncan S.H."/>
            <person name="Flint H.J."/>
        </authorList>
    </citation>
    <scope>NUCLEOTIDE SEQUENCE</scope>
    <source>
        <strain evidence="1">CGMCC 1.15287</strain>
    </source>
</reference>
<protein>
    <submittedName>
        <fullName evidence="2">Uncharacterized protein</fullName>
    </submittedName>
</protein>
<gene>
    <name evidence="1" type="ORF">GCM10007422_11650</name>
    <name evidence="2" type="ORF">GGQ60_001463</name>
</gene>
<dbReference type="Proteomes" id="UP000642938">
    <property type="component" value="Unassembled WGS sequence"/>
</dbReference>
<dbReference type="EMBL" id="BMHZ01000001">
    <property type="protein sequence ID" value="GGG99061.1"/>
    <property type="molecule type" value="Genomic_DNA"/>
</dbReference>
<comment type="caution">
    <text evidence="2">The sequence shown here is derived from an EMBL/GenBank/DDBJ whole genome shotgun (WGS) entry which is preliminary data.</text>
</comment>
<evidence type="ECO:0000313" key="2">
    <source>
        <dbReference type="EMBL" id="MBB4107482.1"/>
    </source>
</evidence>
<dbReference type="Proteomes" id="UP000532273">
    <property type="component" value="Unassembled WGS sequence"/>
</dbReference>